<keyword evidence="9" id="KW-0238">DNA-binding</keyword>
<dbReference type="Pfam" id="PF02768">
    <property type="entry name" value="DNA_pol3_beta_3"/>
    <property type="match status" value="1"/>
</dbReference>
<dbReference type="Pfam" id="PF02767">
    <property type="entry name" value="DNA_pol3_beta_2"/>
    <property type="match status" value="1"/>
</dbReference>
<dbReference type="SUPFAM" id="SSF55979">
    <property type="entry name" value="DNA clamp"/>
    <property type="match status" value="3"/>
</dbReference>
<comment type="subunit">
    <text evidence="10">Forms a ring-shaped head-to-tail homodimer around DNA.</text>
</comment>
<sequence>MKINCHKNDLLNGVNTSLKAVSTRTTLPILQCILLQTTQNEFKLISNDLEIGIESHVKANIIESGSVAIDARIFSEIVKKLPDAMVDITVDESNMTTIICQKSIFNIPGQPGTEFIQLPQVTKDTSISIKQSVLKDMIHQTLFSIAIKEIKPILTGELIEIKDNALSIISMDGYRISIRKVEFMDDFSDTAVVVPGKTLSEISKILSSDEADMLSIYFTDKHVLFELEDSIVVSRLLEGEYPKYANLFSGDYETLITVNRKELMMSIERAALIARESKKSPVKFEIKEDTLLITSNTELGNVHEELMIVREGQPIDIAFNPKYLLDALKAIEDEEICMQFTNALNPCIVRQVEGEDYKYLILPIRLNG</sequence>
<dbReference type="CDD" id="cd00140">
    <property type="entry name" value="beta_clamp"/>
    <property type="match status" value="1"/>
</dbReference>
<evidence type="ECO:0000259" key="12">
    <source>
        <dbReference type="Pfam" id="PF02767"/>
    </source>
</evidence>
<dbReference type="Gene3D" id="3.70.10.10">
    <property type="match status" value="1"/>
</dbReference>
<dbReference type="Gene3D" id="3.10.150.10">
    <property type="entry name" value="DNA Polymerase III, subunit A, domain 2"/>
    <property type="match status" value="1"/>
</dbReference>
<dbReference type="PIRSF" id="PIRSF000804">
    <property type="entry name" value="DNA_pol_III_b"/>
    <property type="match status" value="1"/>
</dbReference>
<dbReference type="Pfam" id="PF00712">
    <property type="entry name" value="DNA_pol3_beta"/>
    <property type="match status" value="1"/>
</dbReference>
<comment type="function">
    <text evidence="10">Confers DNA tethering and processivity to DNA polymerases and other proteins. Acts as a clamp, forming a ring around DNA (a reaction catalyzed by the clamp-loading complex) which diffuses in an ATP-independent manner freely and bidirectionally along dsDNA. Initially characterized for its ability to contact the catalytic subunit of DNA polymerase III (Pol III), a complex, multichain enzyme responsible for most of the replicative synthesis in bacteria; Pol III exhibits 3'-5' exonuclease proofreading activity. The beta chain is required for initiation of replication as well as for processivity of DNA replication.</text>
</comment>
<keyword evidence="15" id="KW-1185">Reference proteome</keyword>
<proteinExistence type="inferred from homology"/>
<evidence type="ECO:0000256" key="10">
    <source>
        <dbReference type="PIRNR" id="PIRNR000804"/>
    </source>
</evidence>
<dbReference type="GO" id="GO:0006271">
    <property type="term" value="P:DNA strand elongation involved in DNA replication"/>
    <property type="evidence" value="ECO:0007669"/>
    <property type="project" value="TreeGrafter"/>
</dbReference>
<evidence type="ECO:0000256" key="6">
    <source>
        <dbReference type="ARBA" id="ARBA00022695"/>
    </source>
</evidence>
<dbReference type="OrthoDB" id="8421503at2"/>
<dbReference type="PANTHER" id="PTHR30478:SF0">
    <property type="entry name" value="BETA SLIDING CLAMP"/>
    <property type="match status" value="1"/>
</dbReference>
<keyword evidence="7 10" id="KW-0235">DNA replication</keyword>
<dbReference type="EMBL" id="LR130778">
    <property type="protein sequence ID" value="VDN47752.1"/>
    <property type="molecule type" value="Genomic_DNA"/>
</dbReference>
<dbReference type="InterPro" id="IPR046938">
    <property type="entry name" value="DNA_clamp_sf"/>
</dbReference>
<evidence type="ECO:0000256" key="5">
    <source>
        <dbReference type="ARBA" id="ARBA00022679"/>
    </source>
</evidence>
<evidence type="ECO:0000259" key="13">
    <source>
        <dbReference type="Pfam" id="PF02768"/>
    </source>
</evidence>
<evidence type="ECO:0000313" key="14">
    <source>
        <dbReference type="EMBL" id="VDN47752.1"/>
    </source>
</evidence>
<comment type="subcellular location">
    <subcellularLocation>
        <location evidence="1 10">Cytoplasm</location>
    </subcellularLocation>
</comment>
<evidence type="ECO:0000256" key="7">
    <source>
        <dbReference type="ARBA" id="ARBA00022705"/>
    </source>
</evidence>
<dbReference type="Proteomes" id="UP000279029">
    <property type="component" value="Chromosome"/>
</dbReference>
<keyword evidence="5 10" id="KW-0808">Transferase</keyword>
<protein>
    <recommendedName>
        <fullName evidence="3 10">Beta sliding clamp</fullName>
    </recommendedName>
</protein>
<dbReference type="SMART" id="SM00480">
    <property type="entry name" value="POL3Bc"/>
    <property type="match status" value="1"/>
</dbReference>
<dbReference type="InterPro" id="IPR022635">
    <property type="entry name" value="DNA_polIII_beta_C"/>
</dbReference>
<dbReference type="GO" id="GO:0003887">
    <property type="term" value="F:DNA-directed DNA polymerase activity"/>
    <property type="evidence" value="ECO:0007669"/>
    <property type="project" value="UniProtKB-UniRule"/>
</dbReference>
<evidence type="ECO:0000313" key="15">
    <source>
        <dbReference type="Proteomes" id="UP000279029"/>
    </source>
</evidence>
<evidence type="ECO:0000256" key="2">
    <source>
        <dbReference type="ARBA" id="ARBA00010752"/>
    </source>
</evidence>
<keyword evidence="6 10" id="KW-0548">Nucleotidyltransferase</keyword>
<dbReference type="InterPro" id="IPR022634">
    <property type="entry name" value="DNA_polIII_beta_N"/>
</dbReference>
<evidence type="ECO:0000259" key="11">
    <source>
        <dbReference type="Pfam" id="PF00712"/>
    </source>
</evidence>
<dbReference type="NCBIfam" id="TIGR00663">
    <property type="entry name" value="dnan"/>
    <property type="match status" value="1"/>
</dbReference>
<feature type="domain" description="DNA polymerase III beta sliding clamp C-terminal" evidence="13">
    <location>
        <begin position="248"/>
        <end position="365"/>
    </location>
</feature>
<feature type="domain" description="DNA polymerase III beta sliding clamp central" evidence="12">
    <location>
        <begin position="129"/>
        <end position="243"/>
    </location>
</feature>
<organism evidence="14 15">
    <name type="scientific">Petrocella atlantisensis</name>
    <dbReference type="NCBI Taxonomy" id="2173034"/>
    <lineage>
        <taxon>Bacteria</taxon>
        <taxon>Bacillati</taxon>
        <taxon>Bacillota</taxon>
        <taxon>Clostridia</taxon>
        <taxon>Lachnospirales</taxon>
        <taxon>Vallitaleaceae</taxon>
        <taxon>Petrocella</taxon>
    </lineage>
</organism>
<gene>
    <name evidence="14" type="primary">dnaN</name>
    <name evidence="14" type="ORF">PATL70BA_1861</name>
</gene>
<evidence type="ECO:0000256" key="1">
    <source>
        <dbReference type="ARBA" id="ARBA00004496"/>
    </source>
</evidence>
<accession>A0A3P7RYX2</accession>
<reference evidence="14 15" key="1">
    <citation type="submission" date="2018-09" db="EMBL/GenBank/DDBJ databases">
        <authorList>
            <person name="Postec A."/>
        </authorList>
    </citation>
    <scope>NUCLEOTIDE SEQUENCE [LARGE SCALE GENOMIC DNA]</scope>
    <source>
        <strain evidence="14">70B-A</strain>
    </source>
</reference>
<dbReference type="GO" id="GO:0003677">
    <property type="term" value="F:DNA binding"/>
    <property type="evidence" value="ECO:0007669"/>
    <property type="project" value="UniProtKB-UniRule"/>
</dbReference>
<dbReference type="RefSeq" id="WP_125137004.1">
    <property type="nucleotide sequence ID" value="NZ_LR130778.1"/>
</dbReference>
<keyword evidence="4 10" id="KW-0963">Cytoplasm</keyword>
<evidence type="ECO:0000256" key="4">
    <source>
        <dbReference type="ARBA" id="ARBA00022490"/>
    </source>
</evidence>
<dbReference type="GO" id="GO:0009360">
    <property type="term" value="C:DNA polymerase III complex"/>
    <property type="evidence" value="ECO:0007669"/>
    <property type="project" value="InterPro"/>
</dbReference>
<evidence type="ECO:0000256" key="3">
    <source>
        <dbReference type="ARBA" id="ARBA00021035"/>
    </source>
</evidence>
<comment type="similarity">
    <text evidence="2 10">Belongs to the beta sliding clamp family.</text>
</comment>
<dbReference type="KEGG" id="cbar:PATL70BA_1861"/>
<keyword evidence="8 10" id="KW-0239">DNA-directed DNA polymerase</keyword>
<name>A0A3P7RYX2_9FIRM</name>
<evidence type="ECO:0000256" key="8">
    <source>
        <dbReference type="ARBA" id="ARBA00022932"/>
    </source>
</evidence>
<evidence type="ECO:0000256" key="9">
    <source>
        <dbReference type="ARBA" id="ARBA00023125"/>
    </source>
</evidence>
<dbReference type="GO" id="GO:0008408">
    <property type="term" value="F:3'-5' exonuclease activity"/>
    <property type="evidence" value="ECO:0007669"/>
    <property type="project" value="InterPro"/>
</dbReference>
<dbReference type="PANTHER" id="PTHR30478">
    <property type="entry name" value="DNA POLYMERASE III SUBUNIT BETA"/>
    <property type="match status" value="1"/>
</dbReference>
<dbReference type="InterPro" id="IPR001001">
    <property type="entry name" value="DNA_polIII_beta"/>
</dbReference>
<feature type="domain" description="DNA polymerase III beta sliding clamp N-terminal" evidence="11">
    <location>
        <begin position="1"/>
        <end position="118"/>
    </location>
</feature>
<dbReference type="GO" id="GO:0005737">
    <property type="term" value="C:cytoplasm"/>
    <property type="evidence" value="ECO:0007669"/>
    <property type="project" value="UniProtKB-SubCell"/>
</dbReference>
<dbReference type="AlphaFoldDB" id="A0A3P7RYX2"/>
<dbReference type="InterPro" id="IPR022637">
    <property type="entry name" value="DNA_polIII_beta_cen"/>
</dbReference>